<keyword evidence="2" id="KW-0472">Membrane</keyword>
<evidence type="ECO:0000256" key="2">
    <source>
        <dbReference type="SAM" id="Phobius"/>
    </source>
</evidence>
<evidence type="ECO:0000256" key="1">
    <source>
        <dbReference type="SAM" id="Coils"/>
    </source>
</evidence>
<keyword evidence="4" id="KW-1185">Reference proteome</keyword>
<evidence type="ECO:0008006" key="5">
    <source>
        <dbReference type="Google" id="ProtNLM"/>
    </source>
</evidence>
<evidence type="ECO:0000313" key="4">
    <source>
        <dbReference type="Proteomes" id="UP000600565"/>
    </source>
</evidence>
<comment type="caution">
    <text evidence="3">The sequence shown here is derived from an EMBL/GenBank/DDBJ whole genome shotgun (WGS) entry which is preliminary data.</text>
</comment>
<feature type="coiled-coil region" evidence="1">
    <location>
        <begin position="182"/>
        <end position="209"/>
    </location>
</feature>
<proteinExistence type="predicted"/>
<feature type="transmembrane region" description="Helical" evidence="2">
    <location>
        <begin position="41"/>
        <end position="63"/>
    </location>
</feature>
<gene>
    <name evidence="3" type="ORF">H9632_05610</name>
</gene>
<keyword evidence="2" id="KW-1133">Transmembrane helix</keyword>
<sequence length="315" mass="37064">MKDFDTFEKKLKEQYEQIESPNKQRVIQKISSHKDKKIRRLPTFAMICFGLLLSVATVGAMNFNGLTFFNKNASSVIEIETMTDEEMIPHHQADDISMKNRKLMDRLRKTIEPGKFLHFLDVEAYEQYGEPNLFHLHNFDTFRSFDYLPVDITARWTFPKTILEQYEFKEGRLTYDSPESSYEKMMEIVEQLKQQAHEQNQHYAVLEGELLSSVHSISLQYEYNEFPIIKLFNIDIQVINKGIKTNEDLSSFIKLNNVLETDAYYSEEQKKLLFVKETAEENYLISVWDPWTPVVPAENVSVQTFIEVAKIFHDL</sequence>
<dbReference type="Proteomes" id="UP000600565">
    <property type="component" value="Unassembled WGS sequence"/>
</dbReference>
<protein>
    <recommendedName>
        <fullName evidence="5">DUF4367 domain-containing protein</fullName>
    </recommendedName>
</protein>
<evidence type="ECO:0000313" key="3">
    <source>
        <dbReference type="EMBL" id="MBD8032538.1"/>
    </source>
</evidence>
<reference evidence="3 4" key="1">
    <citation type="submission" date="2020-08" db="EMBL/GenBank/DDBJ databases">
        <title>A Genomic Blueprint of the Chicken Gut Microbiome.</title>
        <authorList>
            <person name="Gilroy R."/>
            <person name="Ravi A."/>
            <person name="Getino M."/>
            <person name="Pursley I."/>
            <person name="Horton D.L."/>
            <person name="Alikhan N.-F."/>
            <person name="Baker D."/>
            <person name="Gharbi K."/>
            <person name="Hall N."/>
            <person name="Watson M."/>
            <person name="Adriaenssens E.M."/>
            <person name="Foster-Nyarko E."/>
            <person name="Jarju S."/>
            <person name="Secka A."/>
            <person name="Antonio M."/>
            <person name="Oren A."/>
            <person name="Chaudhuri R."/>
            <person name="La Ragione R.M."/>
            <person name="Hildebrand F."/>
            <person name="Pallen M.J."/>
        </authorList>
    </citation>
    <scope>NUCLEOTIDE SEQUENCE [LARGE SCALE GENOMIC DNA]</scope>
    <source>
        <strain evidence="3 4">Sa1YVA6</strain>
    </source>
</reference>
<keyword evidence="1" id="KW-0175">Coiled coil</keyword>
<keyword evidence="2" id="KW-0812">Transmembrane</keyword>
<accession>A0ABR8XKS1</accession>
<name>A0ABR8XKS1_9BACL</name>
<dbReference type="EMBL" id="JACSPW010000003">
    <property type="protein sequence ID" value="MBD8032538.1"/>
    <property type="molecule type" value="Genomic_DNA"/>
</dbReference>
<organism evidence="3 4">
    <name type="scientific">Solibacillus merdavium</name>
    <dbReference type="NCBI Taxonomy" id="2762218"/>
    <lineage>
        <taxon>Bacteria</taxon>
        <taxon>Bacillati</taxon>
        <taxon>Bacillota</taxon>
        <taxon>Bacilli</taxon>
        <taxon>Bacillales</taxon>
        <taxon>Caryophanaceae</taxon>
        <taxon>Solibacillus</taxon>
    </lineage>
</organism>
<dbReference type="RefSeq" id="WP_191703129.1">
    <property type="nucleotide sequence ID" value="NZ_JACSPW010000003.1"/>
</dbReference>